<sequence>MSLPPFDRRRVPPGLRFHDLAGEGGWRLRGYDWPANEQEGGAARGSILFQSGRADFVEKYFEAIDHWHGQGWNVAGFDWRGQGGSAREGAATGSVLDAMLADATAEVRRWIARTPPPHVLIGHSMGGHLLLRLLAEQRVDVAAAVLAAPMLGLAHAPLSAGAARALARLACALGRRDAPLWAGKAASLGRQGRLTGCVDRYADEGWWRETDPALQVDPPTWGWLRQAMDSIARLDAPGVLESVTVPVLLVATDRDRLVSAAAIRRATARLPDARLVMLDGAHELLRESDPVRTAAFEAIDDFLDEKAPRA</sequence>
<dbReference type="RefSeq" id="WP_145153566.1">
    <property type="nucleotide sequence ID" value="NZ_VNIM01000066.1"/>
</dbReference>
<organism evidence="2 3">
    <name type="scientific">Alterirhizorhabdus solaris</name>
    <dbReference type="NCBI Taxonomy" id="2529389"/>
    <lineage>
        <taxon>Bacteria</taxon>
        <taxon>Pseudomonadati</taxon>
        <taxon>Pseudomonadota</taxon>
        <taxon>Alphaproteobacteria</taxon>
        <taxon>Sphingomonadales</taxon>
        <taxon>Rhizorhabdaceae</taxon>
        <taxon>Alterirhizorhabdus</taxon>
    </lineage>
</organism>
<evidence type="ECO:0000259" key="1">
    <source>
        <dbReference type="Pfam" id="PF12146"/>
    </source>
</evidence>
<proteinExistence type="predicted"/>
<reference evidence="2 3" key="1">
    <citation type="submission" date="2019-07" db="EMBL/GenBank/DDBJ databases">
        <title>Sphingomonas solaris sp. nov., isolated from a solar panel from Boston, Massachusetts.</title>
        <authorList>
            <person name="Tanner K."/>
            <person name="Pascual J."/>
            <person name="Mancuso C."/>
            <person name="Pereto J."/>
            <person name="Khalil A."/>
            <person name="Vilanova C."/>
        </authorList>
    </citation>
    <scope>NUCLEOTIDE SEQUENCE [LARGE SCALE GENOMIC DNA]</scope>
    <source>
        <strain evidence="2 3">R4DWN</strain>
    </source>
</reference>
<protein>
    <submittedName>
        <fullName evidence="2">Alpha/beta hydrolase</fullName>
    </submittedName>
</protein>
<name>A0A558QZ78_9SPHN</name>
<dbReference type="Proteomes" id="UP000318681">
    <property type="component" value="Unassembled WGS sequence"/>
</dbReference>
<dbReference type="Gene3D" id="3.40.50.1820">
    <property type="entry name" value="alpha/beta hydrolase"/>
    <property type="match status" value="1"/>
</dbReference>
<dbReference type="EMBL" id="VNIM01000066">
    <property type="protein sequence ID" value="TVV72367.1"/>
    <property type="molecule type" value="Genomic_DNA"/>
</dbReference>
<dbReference type="InterPro" id="IPR022742">
    <property type="entry name" value="Hydrolase_4"/>
</dbReference>
<dbReference type="GO" id="GO:0016787">
    <property type="term" value="F:hydrolase activity"/>
    <property type="evidence" value="ECO:0007669"/>
    <property type="project" value="UniProtKB-KW"/>
</dbReference>
<dbReference type="OrthoDB" id="9788260at2"/>
<evidence type="ECO:0000313" key="3">
    <source>
        <dbReference type="Proteomes" id="UP000318681"/>
    </source>
</evidence>
<dbReference type="InterPro" id="IPR051044">
    <property type="entry name" value="MAG_DAG_Lipase"/>
</dbReference>
<keyword evidence="3" id="KW-1185">Reference proteome</keyword>
<keyword evidence="2" id="KW-0378">Hydrolase</keyword>
<accession>A0A558QZ78</accession>
<dbReference type="SUPFAM" id="SSF53474">
    <property type="entry name" value="alpha/beta-Hydrolases"/>
    <property type="match status" value="1"/>
</dbReference>
<dbReference type="Pfam" id="PF12146">
    <property type="entry name" value="Hydrolase_4"/>
    <property type="match status" value="1"/>
</dbReference>
<dbReference type="AlphaFoldDB" id="A0A558QZ78"/>
<feature type="domain" description="Serine aminopeptidase S33" evidence="1">
    <location>
        <begin position="42"/>
        <end position="289"/>
    </location>
</feature>
<dbReference type="PANTHER" id="PTHR11614">
    <property type="entry name" value="PHOSPHOLIPASE-RELATED"/>
    <property type="match status" value="1"/>
</dbReference>
<evidence type="ECO:0000313" key="2">
    <source>
        <dbReference type="EMBL" id="TVV72367.1"/>
    </source>
</evidence>
<comment type="caution">
    <text evidence="2">The sequence shown here is derived from an EMBL/GenBank/DDBJ whole genome shotgun (WGS) entry which is preliminary data.</text>
</comment>
<gene>
    <name evidence="2" type="ORF">FOY91_14770</name>
</gene>
<dbReference type="InterPro" id="IPR029058">
    <property type="entry name" value="AB_hydrolase_fold"/>
</dbReference>